<reference evidence="2" key="1">
    <citation type="submission" date="2020-10" db="EMBL/GenBank/DDBJ databases">
        <authorList>
            <person name="Han B."/>
            <person name="Lu T."/>
            <person name="Zhao Q."/>
            <person name="Huang X."/>
            <person name="Zhao Y."/>
        </authorList>
    </citation>
    <scope>NUCLEOTIDE SEQUENCE</scope>
</reference>
<evidence type="ECO:0000313" key="3">
    <source>
        <dbReference type="Proteomes" id="UP000604825"/>
    </source>
</evidence>
<dbReference type="Proteomes" id="UP000604825">
    <property type="component" value="Unassembled WGS sequence"/>
</dbReference>
<feature type="region of interest" description="Disordered" evidence="1">
    <location>
        <begin position="13"/>
        <end position="37"/>
    </location>
</feature>
<dbReference type="PANTHER" id="PTHR31509">
    <property type="entry name" value="BPS1-LIKE PROTEIN"/>
    <property type="match status" value="1"/>
</dbReference>
<organism evidence="2 3">
    <name type="scientific">Miscanthus lutarioriparius</name>
    <dbReference type="NCBI Taxonomy" id="422564"/>
    <lineage>
        <taxon>Eukaryota</taxon>
        <taxon>Viridiplantae</taxon>
        <taxon>Streptophyta</taxon>
        <taxon>Embryophyta</taxon>
        <taxon>Tracheophyta</taxon>
        <taxon>Spermatophyta</taxon>
        <taxon>Magnoliopsida</taxon>
        <taxon>Liliopsida</taxon>
        <taxon>Poales</taxon>
        <taxon>Poaceae</taxon>
        <taxon>PACMAD clade</taxon>
        <taxon>Panicoideae</taxon>
        <taxon>Andropogonodae</taxon>
        <taxon>Andropogoneae</taxon>
        <taxon>Saccharinae</taxon>
        <taxon>Miscanthus</taxon>
    </lineage>
</organism>
<dbReference type="AlphaFoldDB" id="A0A811QSL8"/>
<evidence type="ECO:0000256" key="1">
    <source>
        <dbReference type="SAM" id="MobiDB-lite"/>
    </source>
</evidence>
<dbReference type="EMBL" id="CAJGYO010000011">
    <property type="protein sequence ID" value="CAD6259105.1"/>
    <property type="molecule type" value="Genomic_DNA"/>
</dbReference>
<comment type="caution">
    <text evidence="2">The sequence shown here is derived from an EMBL/GenBank/DDBJ whole genome shotgun (WGS) entry which is preliminary data.</text>
</comment>
<evidence type="ECO:0000313" key="2">
    <source>
        <dbReference type="EMBL" id="CAD6259105.1"/>
    </source>
</evidence>
<keyword evidence="3" id="KW-1185">Reference proteome</keyword>
<gene>
    <name evidence="2" type="ORF">NCGR_LOCUS42546</name>
</gene>
<name>A0A811QSL8_9POAL</name>
<proteinExistence type="predicted"/>
<dbReference type="OrthoDB" id="694709at2759"/>
<protein>
    <submittedName>
        <fullName evidence="2">Uncharacterized protein</fullName>
    </submittedName>
</protein>
<accession>A0A811QSL8</accession>
<feature type="compositionally biased region" description="Basic residues" evidence="1">
    <location>
        <begin position="15"/>
        <end position="26"/>
    </location>
</feature>
<sequence>MFLADKYSSLLPSLHQHHSKPSRRRSQQQQQQKGEADRFGAALAARLRGLLPLPASPLAALARVADLLALTLADAGPALAGAGEGDATAVAAHLDAGVALLDACNAIAARLDRLRRRRLLARLALHLLLSSSSSPSGSGRVRARAVLSDRGDHPAASPFPLAPLPSLPFEQPRGRLSAVARVLAAVDAVSSLAAAAAAAILVGGPTAFPRVSGGGDLPWAEPFNAVSGQLAALEGAGEVGAVDEAVRRLASALDAGTDDEAAVRAAAQEVGRRTEELAPRLDRLSDAVGGVFRSALGLRNAELGCFMVGPAGKPCTPSVSLSLSLENRAPLTIPLPERQS</sequence>